<organism evidence="1 2">
    <name type="scientific">Catenulispora pinistramenti</name>
    <dbReference type="NCBI Taxonomy" id="2705254"/>
    <lineage>
        <taxon>Bacteria</taxon>
        <taxon>Bacillati</taxon>
        <taxon>Actinomycetota</taxon>
        <taxon>Actinomycetes</taxon>
        <taxon>Catenulisporales</taxon>
        <taxon>Catenulisporaceae</taxon>
        <taxon>Catenulispora</taxon>
    </lineage>
</organism>
<gene>
    <name evidence="1" type="ORF">KGQ19_36780</name>
</gene>
<proteinExistence type="predicted"/>
<accession>A0ABS5L2F0</accession>
<comment type="caution">
    <text evidence="1">The sequence shown here is derived from an EMBL/GenBank/DDBJ whole genome shotgun (WGS) entry which is preliminary data.</text>
</comment>
<dbReference type="RefSeq" id="WP_212017987.1">
    <property type="nucleotide sequence ID" value="NZ_JAAFYZ010000188.1"/>
</dbReference>
<evidence type="ECO:0000313" key="1">
    <source>
        <dbReference type="EMBL" id="MBS2552424.1"/>
    </source>
</evidence>
<name>A0ABS5L2F0_9ACTN</name>
<dbReference type="Proteomes" id="UP000730482">
    <property type="component" value="Unassembled WGS sequence"/>
</dbReference>
<reference evidence="1 2" key="1">
    <citation type="submission" date="2020-02" db="EMBL/GenBank/DDBJ databases">
        <title>Acidophilic actinobacteria isolated from forest soil.</title>
        <authorList>
            <person name="Golinska P."/>
        </authorList>
    </citation>
    <scope>NUCLEOTIDE SEQUENCE [LARGE SCALE GENOMIC DNA]</scope>
    <source>
        <strain evidence="1 2">NL8</strain>
    </source>
</reference>
<sequence length="79" mass="9210">MPHDQFRCFVVGVDRYGSVHVEIAANRKQLAIARSMADVGTGNIGKWRIPDEAWPELAYTFDWPERHEDLEYYFISEHA</sequence>
<evidence type="ECO:0000313" key="2">
    <source>
        <dbReference type="Proteomes" id="UP000730482"/>
    </source>
</evidence>
<keyword evidence="2" id="KW-1185">Reference proteome</keyword>
<dbReference type="EMBL" id="JAAFYZ010000188">
    <property type="protein sequence ID" value="MBS2552424.1"/>
    <property type="molecule type" value="Genomic_DNA"/>
</dbReference>
<protein>
    <submittedName>
        <fullName evidence="1">Uncharacterized protein</fullName>
    </submittedName>
</protein>